<protein>
    <submittedName>
        <fullName evidence="1">Uncharacterized protein</fullName>
    </submittedName>
</protein>
<keyword evidence="2" id="KW-1185">Reference proteome</keyword>
<dbReference type="AlphaFoldDB" id="A0A7W9T885"/>
<dbReference type="EMBL" id="JACHGV010000002">
    <property type="protein sequence ID" value="MBB6075884.1"/>
    <property type="molecule type" value="Genomic_DNA"/>
</dbReference>
<evidence type="ECO:0000313" key="2">
    <source>
        <dbReference type="Proteomes" id="UP000591537"/>
    </source>
</evidence>
<proteinExistence type="predicted"/>
<organism evidence="1 2">
    <name type="scientific">Streptomyces paradoxus</name>
    <dbReference type="NCBI Taxonomy" id="66375"/>
    <lineage>
        <taxon>Bacteria</taxon>
        <taxon>Bacillati</taxon>
        <taxon>Actinomycetota</taxon>
        <taxon>Actinomycetes</taxon>
        <taxon>Kitasatosporales</taxon>
        <taxon>Streptomycetaceae</taxon>
        <taxon>Streptomyces</taxon>
    </lineage>
</organism>
<accession>A0A7W9T885</accession>
<evidence type="ECO:0000313" key="1">
    <source>
        <dbReference type="EMBL" id="MBB6075884.1"/>
    </source>
</evidence>
<gene>
    <name evidence="1" type="ORF">HNR57_001772</name>
</gene>
<sequence>MPGELVGEWDGDGTAARFDKIRFSSGGDVSLIYNNGLVLEGSAVVEGTSMTLYVPGGPIPYEYWSIEEFDAGYGYTFENLRLDGISYVRQIAGG</sequence>
<dbReference type="Proteomes" id="UP000591537">
    <property type="component" value="Unassembled WGS sequence"/>
</dbReference>
<name>A0A7W9T885_9ACTN</name>
<reference evidence="1 2" key="1">
    <citation type="submission" date="2020-08" db="EMBL/GenBank/DDBJ databases">
        <title>Genomic Encyclopedia of Type Strains, Phase IV (KMG-IV): sequencing the most valuable type-strain genomes for metagenomic binning, comparative biology and taxonomic classification.</title>
        <authorList>
            <person name="Goeker M."/>
        </authorList>
    </citation>
    <scope>NUCLEOTIDE SEQUENCE [LARGE SCALE GENOMIC DNA]</scope>
    <source>
        <strain evidence="1 2">DSM 43350</strain>
    </source>
</reference>
<comment type="caution">
    <text evidence="1">The sequence shown here is derived from an EMBL/GenBank/DDBJ whole genome shotgun (WGS) entry which is preliminary data.</text>
</comment>
<dbReference type="RefSeq" id="WP_184558549.1">
    <property type="nucleotide sequence ID" value="NZ_BAAARS010000002.1"/>
</dbReference>